<organism evidence="1 2">
    <name type="scientific">Brugia timori</name>
    <dbReference type="NCBI Taxonomy" id="42155"/>
    <lineage>
        <taxon>Eukaryota</taxon>
        <taxon>Metazoa</taxon>
        <taxon>Ecdysozoa</taxon>
        <taxon>Nematoda</taxon>
        <taxon>Chromadorea</taxon>
        <taxon>Rhabditida</taxon>
        <taxon>Spirurina</taxon>
        <taxon>Spiruromorpha</taxon>
        <taxon>Filarioidea</taxon>
        <taxon>Onchocercidae</taxon>
        <taxon>Brugia</taxon>
    </lineage>
</organism>
<accession>A0A3P7WT73</accession>
<sequence length="68" mass="8040">MPMQNIMQIFSMVEDRAKMSVANFSNNTNHFHRCNTDNFVNIGFIIEFEIFNIFPGNDMPEFTSFYHP</sequence>
<gene>
    <name evidence="1" type="ORF">BTMF_LOCUS16058</name>
</gene>
<evidence type="ECO:0000313" key="2">
    <source>
        <dbReference type="Proteomes" id="UP000280834"/>
    </source>
</evidence>
<dbReference type="EMBL" id="UZAG01023597">
    <property type="protein sequence ID" value="VDO57179.1"/>
    <property type="molecule type" value="Genomic_DNA"/>
</dbReference>
<reference evidence="1 2" key="1">
    <citation type="submission" date="2018-11" db="EMBL/GenBank/DDBJ databases">
        <authorList>
            <consortium name="Pathogen Informatics"/>
        </authorList>
    </citation>
    <scope>NUCLEOTIDE SEQUENCE [LARGE SCALE GENOMIC DNA]</scope>
</reference>
<name>A0A3P7WT73_9BILA</name>
<proteinExistence type="predicted"/>
<dbReference type="AlphaFoldDB" id="A0A3P7WT73"/>
<keyword evidence="2" id="KW-1185">Reference proteome</keyword>
<protein>
    <submittedName>
        <fullName evidence="1">Uncharacterized protein</fullName>
    </submittedName>
</protein>
<evidence type="ECO:0000313" key="1">
    <source>
        <dbReference type="EMBL" id="VDO57179.1"/>
    </source>
</evidence>
<dbReference type="Proteomes" id="UP000280834">
    <property type="component" value="Unassembled WGS sequence"/>
</dbReference>